<comment type="domain">
    <text evidence="8">The C-terminus contains a calmodulin-binding domain, which binds calmodulin in a calcium-dependent fashion.</text>
</comment>
<proteinExistence type="inferred from homology"/>
<sequence length="591" mass="66408">MAGGGGGRALPETPTWAVAVVCAVIVLVSVAMEHGLHKLGHWFHKREKKAMGEALEKIKAELMLLGFISLLLTVAQTPISKICIPESAANIMLPCKAGQDIVKGLKGKKDHRRRLLWYTGEEESHRRSLAGAAGEDYCAQSGKVALMSSGGMHQLHIFIFVLAVFHVTYCVITMALGRLKMKKWKKWELETNSLEYQFANDPSRFRFTHQTSFVKRHLGLSSTPGLRWIVAFFRQFFGSVTKVDYLTMRQGFINAHLSQNSKFDFHKYIKRSLEDDFKVVVGISLPLWFVAILVLFLDIQGFGTLIWISFVPLVILMLVGTKLEMVIMEMAQEIQDRATVIKGAPVVEPSNKYFWFNRPDWVLFFIHLILFQNAFQMAHFVWTLATPGLKKCFHENMGLSIMKVVVGIFIQFLCSYSTFPLYALVTQVKPFRQKSLVNALGGLNSNVLNLSVCLQMGSNMKKTIFEEQTMKALMNWRKTAREKKKLRDADEFLAQMSGDTTPSRGASATPSRGSSPVHLLHKQRVRSEDPPSAPASPGFAGEARDMYPVPVAPVVRPHGFNRMDPDKRRAASSSAIQVDIADSDFSFSVQR</sequence>
<dbReference type="Gramene" id="OBART03G02320.1">
    <property type="protein sequence ID" value="OBART03G02320.1"/>
    <property type="gene ID" value="OBART03G02320"/>
</dbReference>
<comment type="similarity">
    <text evidence="2 8">Belongs to the MLO family.</text>
</comment>
<evidence type="ECO:0000313" key="11">
    <source>
        <dbReference type="EnsemblPlants" id="OBART03G02320.1"/>
    </source>
</evidence>
<reference evidence="11" key="2">
    <citation type="submission" date="2015-03" db="UniProtKB">
        <authorList>
            <consortium name="EnsemblPlants"/>
        </authorList>
    </citation>
    <scope>IDENTIFICATION</scope>
</reference>
<evidence type="ECO:0000256" key="9">
    <source>
        <dbReference type="SAM" id="MobiDB-lite"/>
    </source>
</evidence>
<feature type="transmembrane region" description="Helical" evidence="10">
    <location>
        <begin position="277"/>
        <end position="296"/>
    </location>
</feature>
<evidence type="ECO:0000256" key="5">
    <source>
        <dbReference type="ARBA" id="ARBA00022989"/>
    </source>
</evidence>
<organism evidence="11">
    <name type="scientific">Oryza barthii</name>
    <dbReference type="NCBI Taxonomy" id="65489"/>
    <lineage>
        <taxon>Eukaryota</taxon>
        <taxon>Viridiplantae</taxon>
        <taxon>Streptophyta</taxon>
        <taxon>Embryophyta</taxon>
        <taxon>Tracheophyta</taxon>
        <taxon>Spermatophyta</taxon>
        <taxon>Magnoliopsida</taxon>
        <taxon>Liliopsida</taxon>
        <taxon>Poales</taxon>
        <taxon>Poaceae</taxon>
        <taxon>BOP clade</taxon>
        <taxon>Oryzoideae</taxon>
        <taxon>Oryzeae</taxon>
        <taxon>Oryzinae</taxon>
        <taxon>Oryza</taxon>
    </lineage>
</organism>
<feature type="region of interest" description="Disordered" evidence="9">
    <location>
        <begin position="495"/>
        <end position="547"/>
    </location>
</feature>
<keyword evidence="5 8" id="KW-1133">Transmembrane helix</keyword>
<dbReference type="EnsemblPlants" id="OBART03G02320.1">
    <property type="protein sequence ID" value="OBART03G02320.1"/>
    <property type="gene ID" value="OBART03G02320"/>
</dbReference>
<gene>
    <name evidence="8" type="primary">MLO</name>
</gene>
<dbReference type="PANTHER" id="PTHR31942:SF82">
    <property type="entry name" value="MLO PROTEIN HOMOLOG 1"/>
    <property type="match status" value="1"/>
</dbReference>
<name>A0A0D3FDC4_9ORYZ</name>
<keyword evidence="8" id="KW-0112">Calmodulin-binding</keyword>
<feature type="transmembrane region" description="Helical" evidence="10">
    <location>
        <begin position="155"/>
        <end position="176"/>
    </location>
</feature>
<comment type="function">
    <text evidence="8">May be involved in modulation of pathogen defense and leaf cell death.</text>
</comment>
<keyword evidence="7 8" id="KW-0568">Pathogenesis-related protein</keyword>
<comment type="subcellular location">
    <subcellularLocation>
        <location evidence="1 8">Membrane</location>
        <topology evidence="1 8">Multi-pass membrane protein</topology>
    </subcellularLocation>
</comment>
<feature type="transmembrane region" description="Helical" evidence="10">
    <location>
        <begin position="302"/>
        <end position="320"/>
    </location>
</feature>
<evidence type="ECO:0000256" key="8">
    <source>
        <dbReference type="RuleBase" id="RU280816"/>
    </source>
</evidence>
<dbReference type="InterPro" id="IPR004326">
    <property type="entry name" value="Mlo"/>
</dbReference>
<keyword evidence="6 8" id="KW-0472">Membrane</keyword>
<evidence type="ECO:0000256" key="3">
    <source>
        <dbReference type="ARBA" id="ARBA00022692"/>
    </source>
</evidence>
<reference evidence="11" key="1">
    <citation type="journal article" date="2009" name="Rice">
        <title>De Novo Next Generation Sequencing of Plant Genomes.</title>
        <authorList>
            <person name="Rounsley S."/>
            <person name="Marri P.R."/>
            <person name="Yu Y."/>
            <person name="He R."/>
            <person name="Sisneros N."/>
            <person name="Goicoechea J.L."/>
            <person name="Lee S.J."/>
            <person name="Angelova A."/>
            <person name="Kudrna D."/>
            <person name="Luo M."/>
            <person name="Affourtit J."/>
            <person name="Desany B."/>
            <person name="Knight J."/>
            <person name="Niazi F."/>
            <person name="Egholm M."/>
            <person name="Wing R.A."/>
        </authorList>
    </citation>
    <scope>NUCLEOTIDE SEQUENCE [LARGE SCALE GENOMIC DNA]</scope>
    <source>
        <strain evidence="11">cv. IRGC 105608</strain>
    </source>
</reference>
<dbReference type="PaxDb" id="65489-OBART03G02320.1"/>
<feature type="transmembrane region" description="Helical" evidence="10">
    <location>
        <begin position="16"/>
        <end position="37"/>
    </location>
</feature>
<feature type="compositionally biased region" description="Polar residues" evidence="9">
    <location>
        <begin position="497"/>
        <end position="514"/>
    </location>
</feature>
<dbReference type="PANTHER" id="PTHR31942">
    <property type="entry name" value="MLO-LIKE PROTEIN 1"/>
    <property type="match status" value="1"/>
</dbReference>
<feature type="transmembrane region" description="Helical" evidence="10">
    <location>
        <begin position="58"/>
        <end position="79"/>
    </location>
</feature>
<dbReference type="GO" id="GO:0006952">
    <property type="term" value="P:defense response"/>
    <property type="evidence" value="ECO:0007669"/>
    <property type="project" value="UniProtKB-KW"/>
</dbReference>
<dbReference type="Proteomes" id="UP000026960">
    <property type="component" value="Chromosome 3"/>
</dbReference>
<evidence type="ECO:0000313" key="12">
    <source>
        <dbReference type="Proteomes" id="UP000026960"/>
    </source>
</evidence>
<accession>A0A0D3FDC4</accession>
<dbReference type="eggNOG" id="ENOG502QV68">
    <property type="taxonomic scope" value="Eukaryota"/>
</dbReference>
<protein>
    <recommendedName>
        <fullName evidence="8">MLO-like protein</fullName>
    </recommendedName>
</protein>
<dbReference type="HOGENOM" id="CLU_024720_1_0_1"/>
<evidence type="ECO:0000256" key="6">
    <source>
        <dbReference type="ARBA" id="ARBA00023136"/>
    </source>
</evidence>
<evidence type="ECO:0000256" key="7">
    <source>
        <dbReference type="ARBA" id="ARBA00023265"/>
    </source>
</evidence>
<evidence type="ECO:0000256" key="10">
    <source>
        <dbReference type="SAM" id="Phobius"/>
    </source>
</evidence>
<evidence type="ECO:0000256" key="2">
    <source>
        <dbReference type="ARBA" id="ARBA00006574"/>
    </source>
</evidence>
<feature type="transmembrane region" description="Helical" evidence="10">
    <location>
        <begin position="404"/>
        <end position="425"/>
    </location>
</feature>
<evidence type="ECO:0000256" key="1">
    <source>
        <dbReference type="ARBA" id="ARBA00004141"/>
    </source>
</evidence>
<feature type="transmembrane region" description="Helical" evidence="10">
    <location>
        <begin position="361"/>
        <end position="384"/>
    </location>
</feature>
<keyword evidence="4 8" id="KW-0611">Plant defense</keyword>
<dbReference type="Pfam" id="PF03094">
    <property type="entry name" value="Mlo"/>
    <property type="match status" value="2"/>
</dbReference>
<dbReference type="GO" id="GO:0016020">
    <property type="term" value="C:membrane"/>
    <property type="evidence" value="ECO:0007669"/>
    <property type="project" value="UniProtKB-SubCell"/>
</dbReference>
<keyword evidence="12" id="KW-1185">Reference proteome</keyword>
<dbReference type="GO" id="GO:0005516">
    <property type="term" value="F:calmodulin binding"/>
    <property type="evidence" value="ECO:0007669"/>
    <property type="project" value="UniProtKB-KW"/>
</dbReference>
<keyword evidence="3 8" id="KW-0812">Transmembrane</keyword>
<dbReference type="AlphaFoldDB" id="A0A0D3FDC4"/>
<dbReference type="STRING" id="65489.A0A0D3FDC4"/>
<evidence type="ECO:0000256" key="4">
    <source>
        <dbReference type="ARBA" id="ARBA00022821"/>
    </source>
</evidence>